<dbReference type="SUPFAM" id="SSF55486">
    <property type="entry name" value="Metalloproteases ('zincins'), catalytic domain"/>
    <property type="match status" value="1"/>
</dbReference>
<evidence type="ECO:0000256" key="4">
    <source>
        <dbReference type="ARBA" id="ARBA00022723"/>
    </source>
</evidence>
<dbReference type="InterPro" id="IPR023091">
    <property type="entry name" value="MetalPrtase_cat_dom_sf_prd"/>
</dbReference>
<dbReference type="Gene3D" id="3.40.390.30">
    <property type="entry name" value="Metalloproteases ('zincins'), catalytic domain"/>
    <property type="match status" value="1"/>
</dbReference>
<name>A0A1F7Y6L7_9BACT</name>
<dbReference type="Pfam" id="PF02130">
    <property type="entry name" value="YbeY"/>
    <property type="match status" value="1"/>
</dbReference>
<dbReference type="GO" id="GO:0046872">
    <property type="term" value="F:metal ion binding"/>
    <property type="evidence" value="ECO:0007669"/>
    <property type="project" value="UniProtKB-KW"/>
</dbReference>
<proteinExistence type="inferred from homology"/>
<dbReference type="AlphaFoldDB" id="A0A1F7Y6L7"/>
<evidence type="ECO:0000313" key="9">
    <source>
        <dbReference type="Proteomes" id="UP000178750"/>
    </source>
</evidence>
<evidence type="ECO:0000256" key="3">
    <source>
        <dbReference type="ARBA" id="ARBA00022722"/>
    </source>
</evidence>
<evidence type="ECO:0000256" key="1">
    <source>
        <dbReference type="ARBA" id="ARBA00001947"/>
    </source>
</evidence>
<dbReference type="EMBL" id="MGGF01000006">
    <property type="protein sequence ID" value="OGM22268.1"/>
    <property type="molecule type" value="Genomic_DNA"/>
</dbReference>
<sequence>MIKVYVKKQSTYPISTPLIKKKVIKLLEEKGIKSDADLSVTFVGENKMISLARKYLKENNIIHNVLSFPFLETDKYFIHAPDNIIHLGDIIVCFPKALEEAKKEGRLIKDKVIELVEHGALHLLGEHHE</sequence>
<organism evidence="8 9">
    <name type="scientific">Candidatus Woesebacteria bacterium RIFCSPHIGHO2_01_FULL_38_9b</name>
    <dbReference type="NCBI Taxonomy" id="1802493"/>
    <lineage>
        <taxon>Bacteria</taxon>
        <taxon>Candidatus Woeseibacteriota</taxon>
    </lineage>
</organism>
<dbReference type="GO" id="GO:0006364">
    <property type="term" value="P:rRNA processing"/>
    <property type="evidence" value="ECO:0007669"/>
    <property type="project" value="InterPro"/>
</dbReference>
<protein>
    <submittedName>
        <fullName evidence="8">rRNA maturation RNase YbeY</fullName>
    </submittedName>
</protein>
<gene>
    <name evidence="8" type="ORF">A2863_02900</name>
</gene>
<comment type="similarity">
    <text evidence="2">Belongs to the endoribonuclease YbeY family.</text>
</comment>
<evidence type="ECO:0000256" key="6">
    <source>
        <dbReference type="ARBA" id="ARBA00022801"/>
    </source>
</evidence>
<reference evidence="8 9" key="1">
    <citation type="journal article" date="2016" name="Nat. Commun.">
        <title>Thousands of microbial genomes shed light on interconnected biogeochemical processes in an aquifer system.</title>
        <authorList>
            <person name="Anantharaman K."/>
            <person name="Brown C.T."/>
            <person name="Hug L.A."/>
            <person name="Sharon I."/>
            <person name="Castelle C.J."/>
            <person name="Probst A.J."/>
            <person name="Thomas B.C."/>
            <person name="Singh A."/>
            <person name="Wilkins M.J."/>
            <person name="Karaoz U."/>
            <person name="Brodie E.L."/>
            <person name="Williams K.H."/>
            <person name="Hubbard S.S."/>
            <person name="Banfield J.F."/>
        </authorList>
    </citation>
    <scope>NUCLEOTIDE SEQUENCE [LARGE SCALE GENOMIC DNA]</scope>
</reference>
<evidence type="ECO:0000256" key="2">
    <source>
        <dbReference type="ARBA" id="ARBA00010875"/>
    </source>
</evidence>
<evidence type="ECO:0000256" key="7">
    <source>
        <dbReference type="ARBA" id="ARBA00022833"/>
    </source>
</evidence>
<keyword evidence="3" id="KW-0540">Nuclease</keyword>
<dbReference type="InterPro" id="IPR002036">
    <property type="entry name" value="YbeY"/>
</dbReference>
<dbReference type="GO" id="GO:0004519">
    <property type="term" value="F:endonuclease activity"/>
    <property type="evidence" value="ECO:0007669"/>
    <property type="project" value="UniProtKB-KW"/>
</dbReference>
<dbReference type="GO" id="GO:0004222">
    <property type="term" value="F:metalloendopeptidase activity"/>
    <property type="evidence" value="ECO:0007669"/>
    <property type="project" value="InterPro"/>
</dbReference>
<evidence type="ECO:0000256" key="5">
    <source>
        <dbReference type="ARBA" id="ARBA00022759"/>
    </source>
</evidence>
<comment type="caution">
    <text evidence="8">The sequence shown here is derived from an EMBL/GenBank/DDBJ whole genome shotgun (WGS) entry which is preliminary data.</text>
</comment>
<dbReference type="NCBIfam" id="TIGR00043">
    <property type="entry name" value="rRNA maturation RNase YbeY"/>
    <property type="match status" value="1"/>
</dbReference>
<comment type="cofactor">
    <cofactor evidence="1">
        <name>Zn(2+)</name>
        <dbReference type="ChEBI" id="CHEBI:29105"/>
    </cofactor>
</comment>
<accession>A0A1F7Y6L7</accession>
<dbReference type="Proteomes" id="UP000178750">
    <property type="component" value="Unassembled WGS sequence"/>
</dbReference>
<evidence type="ECO:0000313" key="8">
    <source>
        <dbReference type="EMBL" id="OGM22268.1"/>
    </source>
</evidence>
<keyword evidence="6" id="KW-0378">Hydrolase</keyword>
<keyword evidence="5" id="KW-0255">Endonuclease</keyword>
<keyword evidence="4" id="KW-0479">Metal-binding</keyword>
<keyword evidence="7" id="KW-0862">Zinc</keyword>